<dbReference type="InterPro" id="IPR006145">
    <property type="entry name" value="PsdUridine_synth_RsuA/RluA"/>
</dbReference>
<dbReference type="InterPro" id="IPR036986">
    <property type="entry name" value="S4_RNA-bd_sf"/>
</dbReference>
<dbReference type="PANTHER" id="PTHR47683">
    <property type="entry name" value="PSEUDOURIDINE SYNTHASE FAMILY PROTEIN-RELATED"/>
    <property type="match status" value="1"/>
</dbReference>
<accession>A0ABX0J8N6</accession>
<evidence type="ECO:0000313" key="7">
    <source>
        <dbReference type="EMBL" id="NHN31227.1"/>
    </source>
</evidence>
<evidence type="ECO:0000259" key="6">
    <source>
        <dbReference type="SMART" id="SM00363"/>
    </source>
</evidence>
<keyword evidence="8" id="KW-1185">Reference proteome</keyword>
<keyword evidence="3 5" id="KW-0413">Isomerase</keyword>
<dbReference type="CDD" id="cd02553">
    <property type="entry name" value="PseudoU_synth_RsuA"/>
    <property type="match status" value="1"/>
</dbReference>
<dbReference type="Gene3D" id="3.10.290.10">
    <property type="entry name" value="RNA-binding S4 domain"/>
    <property type="match status" value="1"/>
</dbReference>
<dbReference type="InterPro" id="IPR020103">
    <property type="entry name" value="PsdUridine_synth_cat_dom_sf"/>
</dbReference>
<dbReference type="Proteomes" id="UP001165962">
    <property type="component" value="Unassembled WGS sequence"/>
</dbReference>
<dbReference type="PANTHER" id="PTHR47683:SF4">
    <property type="entry name" value="PSEUDOURIDINE SYNTHASE"/>
    <property type="match status" value="1"/>
</dbReference>
<comment type="similarity">
    <text evidence="1 5">Belongs to the pseudouridine synthase RsuA family.</text>
</comment>
<dbReference type="SUPFAM" id="SSF55120">
    <property type="entry name" value="Pseudouridine synthase"/>
    <property type="match status" value="1"/>
</dbReference>
<feature type="domain" description="RNA-binding S4" evidence="6">
    <location>
        <begin position="1"/>
        <end position="59"/>
    </location>
</feature>
<proteinExistence type="inferred from homology"/>
<sequence>MRLEKLLAHAGHGSRSEIKRIVKNGWVRLNDRPVKDGGIQVHPLQDRITVDGQLVHYREFIYLMLNKPQGVISATEDSRERTVLDLLDEAHAHFELFPVGRLDKDTEGLLVLTNDGKLAHNLLSPRKHVPKTYFAEVEGAVTEEDGEAFQAGVTLEDGYVAMPAKLTVLVAGDPAANRVSKIELTIMEGKFHQVKRMFEAVGKKVVFLKRISMGPLLLDERLSPGSYRELTETELAELQQVTK</sequence>
<reference evidence="7" key="1">
    <citation type="submission" date="2020-03" db="EMBL/GenBank/DDBJ databases">
        <title>Draft sequencing of Paenibacilllus sp. S3N08.</title>
        <authorList>
            <person name="Kim D.-U."/>
        </authorList>
    </citation>
    <scope>NUCLEOTIDE SEQUENCE</scope>
    <source>
        <strain evidence="7">S3N08</strain>
    </source>
</reference>
<organism evidence="7 8">
    <name type="scientific">Paenibacillus agricola</name>
    <dbReference type="NCBI Taxonomy" id="2716264"/>
    <lineage>
        <taxon>Bacteria</taxon>
        <taxon>Bacillati</taxon>
        <taxon>Bacillota</taxon>
        <taxon>Bacilli</taxon>
        <taxon>Bacillales</taxon>
        <taxon>Paenibacillaceae</taxon>
        <taxon>Paenibacillus</taxon>
    </lineage>
</organism>
<dbReference type="PROSITE" id="PS50889">
    <property type="entry name" value="S4"/>
    <property type="match status" value="1"/>
</dbReference>
<evidence type="ECO:0000313" key="8">
    <source>
        <dbReference type="Proteomes" id="UP001165962"/>
    </source>
</evidence>
<evidence type="ECO:0000256" key="3">
    <source>
        <dbReference type="ARBA" id="ARBA00023235"/>
    </source>
</evidence>
<evidence type="ECO:0000256" key="2">
    <source>
        <dbReference type="ARBA" id="ARBA00022884"/>
    </source>
</evidence>
<dbReference type="SUPFAM" id="SSF55174">
    <property type="entry name" value="Alpha-L RNA-binding motif"/>
    <property type="match status" value="1"/>
</dbReference>
<dbReference type="SMART" id="SM00363">
    <property type="entry name" value="S4"/>
    <property type="match status" value="1"/>
</dbReference>
<dbReference type="Pfam" id="PF00849">
    <property type="entry name" value="PseudoU_synth_2"/>
    <property type="match status" value="1"/>
</dbReference>
<evidence type="ECO:0000256" key="4">
    <source>
        <dbReference type="PROSITE-ProRule" id="PRU00182"/>
    </source>
</evidence>
<dbReference type="EC" id="5.4.99.-" evidence="5"/>
<dbReference type="InterPro" id="IPR020094">
    <property type="entry name" value="TruA/RsuA/RluB/E/F_N"/>
</dbReference>
<name>A0ABX0J8N6_9BACL</name>
<dbReference type="Gene3D" id="3.30.70.580">
    <property type="entry name" value="Pseudouridine synthase I, catalytic domain, N-terminal subdomain"/>
    <property type="match status" value="1"/>
</dbReference>
<evidence type="ECO:0000256" key="1">
    <source>
        <dbReference type="ARBA" id="ARBA00008348"/>
    </source>
</evidence>
<comment type="caution">
    <text evidence="7">The sequence shown here is derived from an EMBL/GenBank/DDBJ whole genome shotgun (WGS) entry which is preliminary data.</text>
</comment>
<keyword evidence="2 4" id="KW-0694">RNA-binding</keyword>
<dbReference type="InterPro" id="IPR000748">
    <property type="entry name" value="PsdUridine_synth_RsuA/RluB/E/F"/>
</dbReference>
<dbReference type="Gene3D" id="3.30.70.1560">
    <property type="entry name" value="Alpha-L RNA-binding motif"/>
    <property type="match status" value="1"/>
</dbReference>
<dbReference type="InterPro" id="IPR050343">
    <property type="entry name" value="RsuA_PseudoU_synthase"/>
</dbReference>
<dbReference type="Pfam" id="PF01479">
    <property type="entry name" value="S4"/>
    <property type="match status" value="1"/>
</dbReference>
<dbReference type="EMBL" id="JAAOIW010000005">
    <property type="protein sequence ID" value="NHN31227.1"/>
    <property type="molecule type" value="Genomic_DNA"/>
</dbReference>
<evidence type="ECO:0000256" key="5">
    <source>
        <dbReference type="RuleBase" id="RU003887"/>
    </source>
</evidence>
<dbReference type="InterPro" id="IPR018496">
    <property type="entry name" value="PsdUridine_synth_RsuA/RluB_CS"/>
</dbReference>
<protein>
    <recommendedName>
        <fullName evidence="5">Pseudouridine synthase</fullName>
        <ecNumber evidence="5">5.4.99.-</ecNumber>
    </recommendedName>
</protein>
<dbReference type="InterPro" id="IPR042092">
    <property type="entry name" value="PsdUridine_s_RsuA/RluB/E/F_cat"/>
</dbReference>
<dbReference type="PROSITE" id="PS01149">
    <property type="entry name" value="PSI_RSU"/>
    <property type="match status" value="1"/>
</dbReference>
<gene>
    <name evidence="7" type="ORF">G9U52_15415</name>
</gene>
<dbReference type="InterPro" id="IPR002942">
    <property type="entry name" value="S4_RNA-bd"/>
</dbReference>
<dbReference type="NCBIfam" id="TIGR00093">
    <property type="entry name" value="pseudouridine synthase"/>
    <property type="match status" value="1"/>
</dbReference>
<dbReference type="CDD" id="cd00165">
    <property type="entry name" value="S4"/>
    <property type="match status" value="1"/>
</dbReference>